<dbReference type="RefSeq" id="WP_198917684.1">
    <property type="nucleotide sequence ID" value="NZ_JAEKPD010000028.1"/>
</dbReference>
<gene>
    <name evidence="1" type="ORF">ILP92_17385</name>
</gene>
<sequence length="81" mass="8762">MVRDLAGTSYLGINTTNPTNTKAIEMNTQTKYATATQAEAEEIIARARQMRSAYMARSIKAGLANLNRAFARKRPAADAAA</sequence>
<reference evidence="1" key="1">
    <citation type="submission" date="2020-12" db="EMBL/GenBank/DDBJ databases">
        <title>Bacterial taxonomy.</title>
        <authorList>
            <person name="Pan X."/>
        </authorList>
    </citation>
    <scope>NUCLEOTIDE SEQUENCE</scope>
    <source>
        <strain evidence="1">KCTC 52957</strain>
    </source>
</reference>
<dbReference type="EMBL" id="JAEKPD010000028">
    <property type="protein sequence ID" value="MBJ3764512.1"/>
    <property type="molecule type" value="Genomic_DNA"/>
</dbReference>
<evidence type="ECO:0000313" key="2">
    <source>
        <dbReference type="Proteomes" id="UP000642488"/>
    </source>
</evidence>
<protein>
    <submittedName>
        <fullName evidence="1">Uncharacterized protein</fullName>
    </submittedName>
</protein>
<accession>A0A934IHL4</accession>
<comment type="caution">
    <text evidence="1">The sequence shown here is derived from an EMBL/GenBank/DDBJ whole genome shotgun (WGS) entry which is preliminary data.</text>
</comment>
<dbReference type="AlphaFoldDB" id="A0A934IHL4"/>
<keyword evidence="2" id="KW-1185">Reference proteome</keyword>
<organism evidence="1 2">
    <name type="scientific">Palleronia pontilimi</name>
    <dbReference type="NCBI Taxonomy" id="1964209"/>
    <lineage>
        <taxon>Bacteria</taxon>
        <taxon>Pseudomonadati</taxon>
        <taxon>Pseudomonadota</taxon>
        <taxon>Alphaproteobacteria</taxon>
        <taxon>Rhodobacterales</taxon>
        <taxon>Roseobacteraceae</taxon>
        <taxon>Palleronia</taxon>
    </lineage>
</organism>
<evidence type="ECO:0000313" key="1">
    <source>
        <dbReference type="EMBL" id="MBJ3764512.1"/>
    </source>
</evidence>
<dbReference type="Proteomes" id="UP000642488">
    <property type="component" value="Unassembled WGS sequence"/>
</dbReference>
<name>A0A934IHL4_9RHOB</name>
<dbReference type="NCBIfam" id="NF046098">
    <property type="entry name" value="RSP_7527_fam"/>
    <property type="match status" value="1"/>
</dbReference>
<dbReference type="InterPro" id="IPR058227">
    <property type="entry name" value="RSP_7527-like"/>
</dbReference>
<proteinExistence type="predicted"/>